<accession>A0A5B7BJP8</accession>
<protein>
    <submittedName>
        <fullName evidence="3">Putative WPP domain-associated protein</fullName>
    </submittedName>
</protein>
<evidence type="ECO:0000256" key="1">
    <source>
        <dbReference type="SAM" id="Coils"/>
    </source>
</evidence>
<proteinExistence type="predicted"/>
<feature type="region of interest" description="Disordered" evidence="2">
    <location>
        <begin position="11"/>
        <end position="35"/>
    </location>
</feature>
<gene>
    <name evidence="3" type="ORF">Din_038470</name>
</gene>
<sequence length="892" mass="101965">MEEQEVLVGERVMDNGVISSGDGSEHQSSGVKESENMGDHLLEDLESYLQDINDRLTISRMVSDSVIKGMVNAVEEETAEKIAAKESEVASLKEKLQFLQVGGDEIEFSGSQVAFHEPRSTEHELSSSFSDTFMEHDRIRESLGSLRNVARGQIKKLRKEIEGLRGCSSIRKISSGSELVGLSGILREKASENWVGVDKTLDTLKTTLDTICTQVSDMLHLAKASVCESQQEKEFQGELEAMVIQSCIRSLQEEFEEKLWDQNACFCGSQNVNWLEKINEISGLREELDAILKPLSISETGHLISHGSFDLDNLHHKASSNHISSSSSLSEENGKFDESITDIPKNWDAAQLKHLSKEELVNYFNTVITKMKRNHESTVQKKTEEYFILRREYLRERGSSLHLRKDKEFDILRKKIPEVILKLDNLLVENEKLPTFSNNGESLDSFKDRLENLLLENRQLRDSLTDKNKELMCLSSQVSGTAEKMLQQSLTEMNFLKLIENLKSDVEDERMEAFVSEEVYKCVLREMITQIKCDTEESEMESIVMHDIFRTIFREVAHDAEATSKCEIEDSDMESLIMQPLCGVIFREVIKDAESQINNLNTKYLYENENRVSLEMKALEREEELRLKVEEKEKLRQEVQQMAASMEDKEKIAQELSVALTTEREQFQLASQELHNLRDHASQLQTLIFESNKELDIMKGKLGEAVEQIEVDKVEINKLNQKLEVALKELRETDEQRNMLLIVAQEKQNDLLLVQAKEKEQRKQMEAIIVLVHGLSKALVDFECRVSKGIKKNNLRLEDSSSQLSSLIQKANRLGRTELLYKQGLERRCSDLQMAEAEVDLLGDQVDALLSLLEKIYIALDHYSPILQHYPGIIEILKLVRRELSGESIKPV</sequence>
<dbReference type="PANTHER" id="PTHR33883:SF10">
    <property type="entry name" value="WPP DOMAIN-ASSOCIATED PROTEIN"/>
    <property type="match status" value="1"/>
</dbReference>
<feature type="compositionally biased region" description="Polar residues" evidence="2">
    <location>
        <begin position="17"/>
        <end position="31"/>
    </location>
</feature>
<feature type="coiled-coil region" evidence="1">
    <location>
        <begin position="590"/>
        <end position="652"/>
    </location>
</feature>
<feature type="coiled-coil region" evidence="1">
    <location>
        <begin position="443"/>
        <end position="470"/>
    </location>
</feature>
<feature type="coiled-coil region" evidence="1">
    <location>
        <begin position="709"/>
        <end position="762"/>
    </location>
</feature>
<keyword evidence="1" id="KW-0175">Coiled coil</keyword>
<dbReference type="EMBL" id="GHES01038470">
    <property type="protein sequence ID" value="MPA69029.1"/>
    <property type="molecule type" value="Transcribed_RNA"/>
</dbReference>
<name>A0A5B7BJP8_DAVIN</name>
<dbReference type="AlphaFoldDB" id="A0A5B7BJP8"/>
<reference evidence="3" key="1">
    <citation type="submission" date="2019-08" db="EMBL/GenBank/DDBJ databases">
        <title>Reference gene set and small RNA set construction with multiple tissues from Davidia involucrata Baill.</title>
        <authorList>
            <person name="Yang H."/>
            <person name="Zhou C."/>
            <person name="Li G."/>
            <person name="Wang J."/>
            <person name="Gao P."/>
            <person name="Wang M."/>
            <person name="Wang R."/>
            <person name="Zhao Y."/>
        </authorList>
    </citation>
    <scope>NUCLEOTIDE SEQUENCE</scope>
    <source>
        <tissue evidence="3">Mixed with DoveR01_LX</tissue>
    </source>
</reference>
<dbReference type="InterPro" id="IPR037490">
    <property type="entry name" value="WAP"/>
</dbReference>
<dbReference type="PANTHER" id="PTHR33883">
    <property type="entry name" value="WPP DOMAIN-ASSOCIATED PROTEIN"/>
    <property type="match status" value="1"/>
</dbReference>
<feature type="coiled-coil region" evidence="1">
    <location>
        <begin position="75"/>
        <end position="102"/>
    </location>
</feature>
<evidence type="ECO:0000256" key="2">
    <source>
        <dbReference type="SAM" id="MobiDB-lite"/>
    </source>
</evidence>
<organism evidence="3">
    <name type="scientific">Davidia involucrata</name>
    <name type="common">Dove tree</name>
    <dbReference type="NCBI Taxonomy" id="16924"/>
    <lineage>
        <taxon>Eukaryota</taxon>
        <taxon>Viridiplantae</taxon>
        <taxon>Streptophyta</taxon>
        <taxon>Embryophyta</taxon>
        <taxon>Tracheophyta</taxon>
        <taxon>Spermatophyta</taxon>
        <taxon>Magnoliopsida</taxon>
        <taxon>eudicotyledons</taxon>
        <taxon>Gunneridae</taxon>
        <taxon>Pentapetalae</taxon>
        <taxon>asterids</taxon>
        <taxon>Cornales</taxon>
        <taxon>Nyssaceae</taxon>
        <taxon>Davidia</taxon>
    </lineage>
</organism>
<evidence type="ECO:0000313" key="3">
    <source>
        <dbReference type="EMBL" id="MPA69029.1"/>
    </source>
</evidence>